<dbReference type="EMBL" id="MT144591">
    <property type="protein sequence ID" value="QJH93756.1"/>
    <property type="molecule type" value="Genomic_DNA"/>
</dbReference>
<accession>A0A6H1Z985</accession>
<organism evidence="1">
    <name type="scientific">viral metagenome</name>
    <dbReference type="NCBI Taxonomy" id="1070528"/>
    <lineage>
        <taxon>unclassified sequences</taxon>
        <taxon>metagenomes</taxon>
        <taxon>organismal metagenomes</taxon>
    </lineage>
</organism>
<name>A0A6H1Z985_9ZZZZ</name>
<dbReference type="AlphaFoldDB" id="A0A6H1Z985"/>
<gene>
    <name evidence="1" type="ORF">TM448A00065_0057</name>
    <name evidence="2" type="ORF">TM448B00134_0050</name>
</gene>
<dbReference type="EMBL" id="MT143972">
    <property type="protein sequence ID" value="QJA44011.1"/>
    <property type="molecule type" value="Genomic_DNA"/>
</dbReference>
<reference evidence="1" key="1">
    <citation type="submission" date="2020-03" db="EMBL/GenBank/DDBJ databases">
        <title>The deep terrestrial virosphere.</title>
        <authorList>
            <person name="Holmfeldt K."/>
            <person name="Nilsson E."/>
            <person name="Simone D."/>
            <person name="Lopez-Fernandez M."/>
            <person name="Wu X."/>
            <person name="de Brujin I."/>
            <person name="Lundin D."/>
            <person name="Andersson A."/>
            <person name="Bertilsson S."/>
            <person name="Dopson M."/>
        </authorList>
    </citation>
    <scope>NUCLEOTIDE SEQUENCE</scope>
    <source>
        <strain evidence="1">TM448A00065</strain>
        <strain evidence="2">TM448B00134</strain>
    </source>
</reference>
<sequence>MSETKRKPGRPSGQPTIVKFPELIPGFAAPAGSRAKLTAAALAAGVSRAEYLRRALGLE</sequence>
<evidence type="ECO:0000313" key="1">
    <source>
        <dbReference type="EMBL" id="QJA44011.1"/>
    </source>
</evidence>
<evidence type="ECO:0000313" key="2">
    <source>
        <dbReference type="EMBL" id="QJH93756.1"/>
    </source>
</evidence>
<protein>
    <submittedName>
        <fullName evidence="1">Uncharacterized protein</fullName>
    </submittedName>
</protein>
<proteinExistence type="predicted"/>